<comment type="caution">
    <text evidence="1">The sequence shown here is derived from an EMBL/GenBank/DDBJ whole genome shotgun (WGS) entry which is preliminary data.</text>
</comment>
<gene>
    <name evidence="1" type="ORF">MJO28_007182</name>
</gene>
<protein>
    <submittedName>
        <fullName evidence="1">Uncharacterized protein</fullName>
    </submittedName>
</protein>
<name>A0ACC0ED41_9BASI</name>
<proteinExistence type="predicted"/>
<keyword evidence="2" id="KW-1185">Reference proteome</keyword>
<organism evidence="1 2">
    <name type="scientific">Puccinia striiformis f. sp. tritici</name>
    <dbReference type="NCBI Taxonomy" id="168172"/>
    <lineage>
        <taxon>Eukaryota</taxon>
        <taxon>Fungi</taxon>
        <taxon>Dikarya</taxon>
        <taxon>Basidiomycota</taxon>
        <taxon>Pucciniomycotina</taxon>
        <taxon>Pucciniomycetes</taxon>
        <taxon>Pucciniales</taxon>
        <taxon>Pucciniaceae</taxon>
        <taxon>Puccinia</taxon>
    </lineage>
</organism>
<dbReference type="EMBL" id="CM045871">
    <property type="protein sequence ID" value="KAI7951498.1"/>
    <property type="molecule type" value="Genomic_DNA"/>
</dbReference>
<accession>A0ACC0ED41</accession>
<reference evidence="2" key="2">
    <citation type="journal article" date="2018" name="Mol. Plant Microbe Interact.">
        <title>Genome sequence resources for the wheat stripe rust pathogen (Puccinia striiformis f. sp. tritici) and the barley stripe rust pathogen (Puccinia striiformis f. sp. hordei).</title>
        <authorList>
            <person name="Xia C."/>
            <person name="Wang M."/>
            <person name="Yin C."/>
            <person name="Cornejo O.E."/>
            <person name="Hulbert S.H."/>
            <person name="Chen X."/>
        </authorList>
    </citation>
    <scope>NUCLEOTIDE SEQUENCE [LARGE SCALE GENOMIC DNA]</scope>
    <source>
        <strain evidence="2">93-210</strain>
    </source>
</reference>
<feature type="non-terminal residue" evidence="1">
    <location>
        <position position="1"/>
    </location>
</feature>
<sequence>YYSEENTSRSDQRKTNSSTITPCSINSNNSLSTPTTEQQPAERIKSIKPSYTNPYGQLVPILCQCIGLHPIQITSSSYPTTNSPSKHIVCVCNPASKRPTSNPTSLIRPSQPNPNPVAQSQLAQNPVIANSQALMEQFSTSGSQVSQCHVGLRCGLWYKGQFTPGQAVIWTNQFVLWADPNSFNSLIKTLCKKFNGSIELVTARNKD</sequence>
<reference evidence="1 2" key="3">
    <citation type="journal article" date="2022" name="Microbiol. Spectr.">
        <title>Folding features and dynamics of 3D genome architecture in plant fungal pathogens.</title>
        <authorList>
            <person name="Xia C."/>
        </authorList>
    </citation>
    <scope>NUCLEOTIDE SEQUENCE [LARGE SCALE GENOMIC DNA]</scope>
    <source>
        <strain evidence="1 2">93-210</strain>
    </source>
</reference>
<reference evidence="2" key="1">
    <citation type="journal article" date="2018" name="BMC Genomics">
        <title>Genomic insights into host adaptation between the wheat stripe rust pathogen (Puccinia striiformis f. sp. tritici) and the barley stripe rust pathogen (Puccinia striiformis f. sp. hordei).</title>
        <authorList>
            <person name="Xia C."/>
            <person name="Wang M."/>
            <person name="Yin C."/>
            <person name="Cornejo O.E."/>
            <person name="Hulbert S.H."/>
            <person name="Chen X."/>
        </authorList>
    </citation>
    <scope>NUCLEOTIDE SEQUENCE [LARGE SCALE GENOMIC DNA]</scope>
    <source>
        <strain evidence="2">93-210</strain>
    </source>
</reference>
<dbReference type="Proteomes" id="UP001060170">
    <property type="component" value="Chromosome 7"/>
</dbReference>
<evidence type="ECO:0000313" key="2">
    <source>
        <dbReference type="Proteomes" id="UP001060170"/>
    </source>
</evidence>
<evidence type="ECO:0000313" key="1">
    <source>
        <dbReference type="EMBL" id="KAI7951498.1"/>
    </source>
</evidence>